<dbReference type="EMBL" id="BAABGR010000006">
    <property type="protein sequence ID" value="GAA4511574.1"/>
    <property type="molecule type" value="Genomic_DNA"/>
</dbReference>
<dbReference type="Proteomes" id="UP001500394">
    <property type="component" value="Unassembled WGS sequence"/>
</dbReference>
<accession>A0ABP8QW32</accession>
<name>A0ABP8QW32_9SPHI</name>
<gene>
    <name evidence="1" type="ORF">GCM10023173_04430</name>
</gene>
<keyword evidence="2" id="KW-1185">Reference proteome</keyword>
<organism evidence="1 2">
    <name type="scientific">Sphingobacterium thermophilum</name>
    <dbReference type="NCBI Taxonomy" id="768534"/>
    <lineage>
        <taxon>Bacteria</taxon>
        <taxon>Pseudomonadati</taxon>
        <taxon>Bacteroidota</taxon>
        <taxon>Sphingobacteriia</taxon>
        <taxon>Sphingobacteriales</taxon>
        <taxon>Sphingobacteriaceae</taxon>
        <taxon>Sphingobacterium</taxon>
    </lineage>
</organism>
<reference evidence="2" key="1">
    <citation type="journal article" date="2019" name="Int. J. Syst. Evol. Microbiol.">
        <title>The Global Catalogue of Microorganisms (GCM) 10K type strain sequencing project: providing services to taxonomists for standard genome sequencing and annotation.</title>
        <authorList>
            <consortium name="The Broad Institute Genomics Platform"/>
            <consortium name="The Broad Institute Genome Sequencing Center for Infectious Disease"/>
            <person name="Wu L."/>
            <person name="Ma J."/>
        </authorList>
    </citation>
    <scope>NUCLEOTIDE SEQUENCE [LARGE SCALE GENOMIC DNA]</scope>
    <source>
        <strain evidence="2">JCM 17858</strain>
    </source>
</reference>
<protein>
    <submittedName>
        <fullName evidence="1">Uncharacterized protein</fullName>
    </submittedName>
</protein>
<comment type="caution">
    <text evidence="1">The sequence shown here is derived from an EMBL/GenBank/DDBJ whole genome shotgun (WGS) entry which is preliminary data.</text>
</comment>
<proteinExistence type="predicted"/>
<sequence>MQKKIIRPNKTARHRALAPHTTLYIMEIVKEFPDERNSQFKCRYFSEGKFFTEIFYGFELELIEN</sequence>
<evidence type="ECO:0000313" key="2">
    <source>
        <dbReference type="Proteomes" id="UP001500394"/>
    </source>
</evidence>
<evidence type="ECO:0000313" key="1">
    <source>
        <dbReference type="EMBL" id="GAA4511574.1"/>
    </source>
</evidence>